<dbReference type="GO" id="GO:0006298">
    <property type="term" value="P:mismatch repair"/>
    <property type="evidence" value="ECO:0007669"/>
    <property type="project" value="TreeGrafter"/>
</dbReference>
<dbReference type="Gene3D" id="1.10.1020.10">
    <property type="entry name" value="Adenine-specific Methyltransferase, Domain 2"/>
    <property type="match status" value="1"/>
</dbReference>
<dbReference type="GO" id="GO:0009007">
    <property type="term" value="F:site-specific DNA-methyltransferase (adenine-specific) activity"/>
    <property type="evidence" value="ECO:0007669"/>
    <property type="project" value="UniProtKB-EC"/>
</dbReference>
<dbReference type="GO" id="GO:0043565">
    <property type="term" value="F:sequence-specific DNA binding"/>
    <property type="evidence" value="ECO:0007669"/>
    <property type="project" value="TreeGrafter"/>
</dbReference>
<keyword evidence="5" id="KW-0949">S-adenosyl-L-methionine</keyword>
<sequence length="270" mass="31869">MQPKPFVKWAGGKRQLVHELLKYSPQEFNNYFEPFFGGGALFFELYSKNKINHAFLNDFNKELITAYKVIKEQPKELIKELSSEKYKADEKTFYKIRENQPVNSIEQTARFIYLNRTAFNGLYRVNSKGQFNVPFGKYKNPKILDKENILAVSEALQKDELTSVDFEKAIEKAKKGDFVYFDPPYQRLEKTASFTKYTINDFTEKDQERLRDCFRKLDKKGCYIMLSNSYTKFILDLYKGYKIHTVMATRLINCKAEKRGKIKEVIITNY</sequence>
<evidence type="ECO:0000313" key="7">
    <source>
        <dbReference type="EMBL" id="NMA44912.1"/>
    </source>
</evidence>
<dbReference type="EMBL" id="JAAZKV010000033">
    <property type="protein sequence ID" value="NMA44912.1"/>
    <property type="molecule type" value="Genomic_DNA"/>
</dbReference>
<dbReference type="NCBIfam" id="TIGR00571">
    <property type="entry name" value="dam"/>
    <property type="match status" value="1"/>
</dbReference>
<dbReference type="InterPro" id="IPR012327">
    <property type="entry name" value="MeTrfase_D12"/>
</dbReference>
<proteinExistence type="inferred from homology"/>
<name>A0A7K4C0F4_9ARCH</name>
<dbReference type="InterPro" id="IPR029063">
    <property type="entry name" value="SAM-dependent_MTases_sf"/>
</dbReference>
<dbReference type="PRINTS" id="PR00505">
    <property type="entry name" value="D12N6MTFRASE"/>
</dbReference>
<evidence type="ECO:0000256" key="1">
    <source>
        <dbReference type="ARBA" id="ARBA00006594"/>
    </source>
</evidence>
<dbReference type="InterPro" id="IPR023095">
    <property type="entry name" value="Ade_MeTrfase_dom_2"/>
</dbReference>
<dbReference type="SUPFAM" id="SSF53335">
    <property type="entry name" value="S-adenosyl-L-methionine-dependent methyltransferases"/>
    <property type="match status" value="1"/>
</dbReference>
<dbReference type="Pfam" id="PF02086">
    <property type="entry name" value="MethyltransfD12"/>
    <property type="match status" value="1"/>
</dbReference>
<comment type="similarity">
    <text evidence="1">Belongs to the N(4)/N(6)-methyltransferase family.</text>
</comment>
<dbReference type="AlphaFoldDB" id="A0A7K4C0F4"/>
<gene>
    <name evidence="7" type="ORF">GX950_03835</name>
</gene>
<dbReference type="GO" id="GO:0009307">
    <property type="term" value="P:DNA restriction-modification system"/>
    <property type="evidence" value="ECO:0007669"/>
    <property type="project" value="InterPro"/>
</dbReference>
<keyword evidence="3 7" id="KW-0489">Methyltransferase</keyword>
<organism evidence="7 8">
    <name type="scientific">Candidatus Iainarchaeum sp</name>
    <dbReference type="NCBI Taxonomy" id="3101447"/>
    <lineage>
        <taxon>Archaea</taxon>
        <taxon>Candidatus Iainarchaeota</taxon>
        <taxon>Candidatus Iainarchaeia</taxon>
        <taxon>Candidatus Iainarchaeales</taxon>
        <taxon>Candidatus Iainarchaeaceae</taxon>
        <taxon>Candidatus Iainarchaeum</taxon>
    </lineage>
</organism>
<comment type="caution">
    <text evidence="7">The sequence shown here is derived from an EMBL/GenBank/DDBJ whole genome shotgun (WGS) entry which is preliminary data.</text>
</comment>
<accession>A0A7K4C0F4</accession>
<dbReference type="InterPro" id="IPR002052">
    <property type="entry name" value="DNA_methylase_N6_adenine_CS"/>
</dbReference>
<dbReference type="PANTHER" id="PTHR30481">
    <property type="entry name" value="DNA ADENINE METHYLASE"/>
    <property type="match status" value="1"/>
</dbReference>
<reference evidence="7 8" key="1">
    <citation type="journal article" date="2020" name="Biotechnol. Biofuels">
        <title>New insights from the biogas microbiome by comprehensive genome-resolved metagenomics of nearly 1600 species originating from multiple anaerobic digesters.</title>
        <authorList>
            <person name="Campanaro S."/>
            <person name="Treu L."/>
            <person name="Rodriguez-R L.M."/>
            <person name="Kovalovszki A."/>
            <person name="Ziels R.M."/>
            <person name="Maus I."/>
            <person name="Zhu X."/>
            <person name="Kougias P.G."/>
            <person name="Basile A."/>
            <person name="Luo G."/>
            <person name="Schluter A."/>
            <person name="Konstantinidis K.T."/>
            <person name="Angelidaki I."/>
        </authorList>
    </citation>
    <scope>NUCLEOTIDE SEQUENCE [LARGE SCALE GENOMIC DNA]</scope>
    <source>
        <strain evidence="7">AS22ysBPME_79</strain>
    </source>
</reference>
<dbReference type="InterPro" id="IPR012263">
    <property type="entry name" value="M_m6A_EcoRV"/>
</dbReference>
<dbReference type="GO" id="GO:1904047">
    <property type="term" value="F:S-adenosyl-L-methionine binding"/>
    <property type="evidence" value="ECO:0007669"/>
    <property type="project" value="TreeGrafter"/>
</dbReference>
<evidence type="ECO:0000256" key="5">
    <source>
        <dbReference type="ARBA" id="ARBA00022691"/>
    </source>
</evidence>
<evidence type="ECO:0000256" key="3">
    <source>
        <dbReference type="ARBA" id="ARBA00022603"/>
    </source>
</evidence>
<dbReference type="PROSITE" id="PS00092">
    <property type="entry name" value="N6_MTASE"/>
    <property type="match status" value="1"/>
</dbReference>
<evidence type="ECO:0000256" key="4">
    <source>
        <dbReference type="ARBA" id="ARBA00022679"/>
    </source>
</evidence>
<dbReference type="PANTHER" id="PTHR30481:SF3">
    <property type="entry name" value="DNA ADENINE METHYLASE"/>
    <property type="match status" value="1"/>
</dbReference>
<dbReference type="PIRSF" id="PIRSF000398">
    <property type="entry name" value="M_m6A_EcoRV"/>
    <property type="match status" value="1"/>
</dbReference>
<dbReference type="Proteomes" id="UP000526302">
    <property type="component" value="Unassembled WGS sequence"/>
</dbReference>
<keyword evidence="4" id="KW-0808">Transferase</keyword>
<evidence type="ECO:0000313" key="8">
    <source>
        <dbReference type="Proteomes" id="UP000526302"/>
    </source>
</evidence>
<comment type="catalytic activity">
    <reaction evidence="6">
        <text>a 2'-deoxyadenosine in DNA + S-adenosyl-L-methionine = an N(6)-methyl-2'-deoxyadenosine in DNA + S-adenosyl-L-homocysteine + H(+)</text>
        <dbReference type="Rhea" id="RHEA:15197"/>
        <dbReference type="Rhea" id="RHEA-COMP:12418"/>
        <dbReference type="Rhea" id="RHEA-COMP:12419"/>
        <dbReference type="ChEBI" id="CHEBI:15378"/>
        <dbReference type="ChEBI" id="CHEBI:57856"/>
        <dbReference type="ChEBI" id="CHEBI:59789"/>
        <dbReference type="ChEBI" id="CHEBI:90615"/>
        <dbReference type="ChEBI" id="CHEBI:90616"/>
        <dbReference type="EC" id="2.1.1.72"/>
    </reaction>
</comment>
<evidence type="ECO:0000256" key="2">
    <source>
        <dbReference type="ARBA" id="ARBA00011900"/>
    </source>
</evidence>
<protein>
    <recommendedName>
        <fullName evidence="2">site-specific DNA-methyltransferase (adenine-specific)</fullName>
        <ecNumber evidence="2">2.1.1.72</ecNumber>
    </recommendedName>
</protein>
<dbReference type="EC" id="2.1.1.72" evidence="2"/>
<dbReference type="GO" id="GO:0032259">
    <property type="term" value="P:methylation"/>
    <property type="evidence" value="ECO:0007669"/>
    <property type="project" value="UniProtKB-KW"/>
</dbReference>
<dbReference type="Gene3D" id="3.40.50.150">
    <property type="entry name" value="Vaccinia Virus protein VP39"/>
    <property type="match status" value="1"/>
</dbReference>
<evidence type="ECO:0000256" key="6">
    <source>
        <dbReference type="ARBA" id="ARBA00047942"/>
    </source>
</evidence>